<gene>
    <name evidence="11" type="primary">N</name>
</gene>
<dbReference type="Proteomes" id="UP000677284">
    <property type="component" value="Segment"/>
</dbReference>
<dbReference type="KEGG" id="vg:80536696"/>
<organism evidence="11 12">
    <name type="scientific">Yerba mate virus A</name>
    <dbReference type="NCBI Taxonomy" id="2713499"/>
    <lineage>
        <taxon>Viruses</taxon>
        <taxon>Riboviria</taxon>
        <taxon>Orthornavirae</taxon>
        <taxon>Negarnaviricota</taxon>
        <taxon>Haploviricotina</taxon>
        <taxon>Monjiviricetes</taxon>
        <taxon>Mononegavirales</taxon>
        <taxon>Rhabdoviridae</taxon>
        <taxon>Betarhabdovirinae</taxon>
        <taxon>Betacytorhabdovirus</taxon>
        <taxon>Betacytorhabdovirus yerbamate</taxon>
        <taxon>Cytorhabdovirus yerbamate</taxon>
    </lineage>
</organism>
<keyword evidence="3 9" id="KW-0167">Capsid protein</keyword>
<keyword evidence="9" id="KW-1035">Host cytoplasm</keyword>
<dbReference type="GO" id="GO:1990904">
    <property type="term" value="C:ribonucleoprotein complex"/>
    <property type="evidence" value="ECO:0007669"/>
    <property type="project" value="UniProtKB-UniRule"/>
</dbReference>
<comment type="function">
    <text evidence="9">Encapsidates the genome, protecting it from nucleases. The encapsidated genomic RNA is termed the nucleocapsid (NC) and serves as template for viral transcription and replication.</text>
</comment>
<keyword evidence="5 9" id="KW-0694">RNA-binding</keyword>
<keyword evidence="12" id="KW-1185">Reference proteome</keyword>
<keyword evidence="7 9" id="KW-0687">Ribonucleoprotein</keyword>
<dbReference type="GO" id="GO:0019013">
    <property type="term" value="C:viral nucleocapsid"/>
    <property type="evidence" value="ECO:0007669"/>
    <property type="project" value="UniProtKB-UniRule"/>
</dbReference>
<name>A0A6G6CID8_9RHAB</name>
<evidence type="ECO:0000256" key="3">
    <source>
        <dbReference type="ARBA" id="ARBA00022561"/>
    </source>
</evidence>
<feature type="compositionally biased region" description="Polar residues" evidence="10">
    <location>
        <begin position="92"/>
        <end position="104"/>
    </location>
</feature>
<evidence type="ECO:0000256" key="1">
    <source>
        <dbReference type="ARBA" id="ARBA00014389"/>
    </source>
</evidence>
<dbReference type="Pfam" id="PF03216">
    <property type="entry name" value="Rhabdo_ncap_2"/>
    <property type="match status" value="1"/>
</dbReference>
<sequence>MDLDSQLQEKYNEVPEPQLTILSEIPYSDEDLKNLPIYNTEQMELNQVQYDAICAEIRLQCEKGFNHPNIGKLLLAAARNLKDPDQLDTNLLPNLESTSKSSLSLPEYKLADEDEFEEASDKKEESKDVDPDASEKDILKTFKAPDFPPDMSEKTKKGKLALLKHEHIMNYREVARAALKSKEQKEKRHHTAESDEYWSFIAAYLLKLILKAPGTVKMGLENLKQRYIGFYPGKTVPDAKINLESLDYAQQRIKSDQKLINTWVLMTAKYEESAEQSKPAAGMIRYLANLQLSYSGMQGYSLFREVLIATKWKPKQAILNLWMEATEPALDTINTILVKHETTRDSEGVISKKSPYFKYARLLNPQYFLYLQPRQCLSLIYLCAKILNHYTSHNDYANPLNIVVLDSMGEAQKEFLDCMAHTILAKTDSDTSRKTKIEIEATELYQKRKAIEKSIEKPSKTKELEEKLQERIKKMEAKSTGGSIRIVG</sequence>
<evidence type="ECO:0000256" key="8">
    <source>
        <dbReference type="ARBA" id="ARBA00033344"/>
    </source>
</evidence>
<keyword evidence="6 9" id="KW-0543">Viral nucleoprotein</keyword>
<evidence type="ECO:0000256" key="5">
    <source>
        <dbReference type="ARBA" id="ARBA00022884"/>
    </source>
</evidence>
<dbReference type="EMBL" id="MN781667">
    <property type="protein sequence ID" value="QID92305.1"/>
    <property type="molecule type" value="Viral_cRNA"/>
</dbReference>
<dbReference type="RefSeq" id="YP_010798475.1">
    <property type="nucleotide sequence ID" value="NC_076472.1"/>
</dbReference>
<dbReference type="GO" id="GO:0019029">
    <property type="term" value="C:helical viral capsid"/>
    <property type="evidence" value="ECO:0007669"/>
    <property type="project" value="UniProtKB-UniRule"/>
</dbReference>
<dbReference type="GO" id="GO:0030430">
    <property type="term" value="C:host cell cytoplasm"/>
    <property type="evidence" value="ECO:0007669"/>
    <property type="project" value="UniProtKB-SubCell"/>
</dbReference>
<evidence type="ECO:0000256" key="6">
    <source>
        <dbReference type="ARBA" id="ARBA00023086"/>
    </source>
</evidence>
<evidence type="ECO:0000313" key="11">
    <source>
        <dbReference type="EMBL" id="QID92305.1"/>
    </source>
</evidence>
<comment type="subunit">
    <text evidence="9">Homomultimerizes to form the nucleocapsid. Binds to viral genomic RNA.</text>
</comment>
<keyword evidence="2 9" id="KW-1139">Helical capsid protein</keyword>
<feature type="compositionally biased region" description="Basic and acidic residues" evidence="10">
    <location>
        <begin position="119"/>
        <end position="140"/>
    </location>
</feature>
<evidence type="ECO:0000256" key="9">
    <source>
        <dbReference type="RuleBase" id="RU369108"/>
    </source>
</evidence>
<proteinExistence type="inferred from homology"/>
<comment type="subcellular location">
    <subcellularLocation>
        <location evidence="9">Virion</location>
    </subcellularLocation>
    <subcellularLocation>
        <location evidence="9">Host cytoplasm</location>
    </subcellularLocation>
</comment>
<evidence type="ECO:0000256" key="7">
    <source>
        <dbReference type="ARBA" id="ARBA00023274"/>
    </source>
</evidence>
<dbReference type="GeneID" id="80536696"/>
<dbReference type="InterPro" id="IPR004902">
    <property type="entry name" value="Rhabdo_ncap_2"/>
</dbReference>
<feature type="region of interest" description="Disordered" evidence="10">
    <location>
        <begin position="92"/>
        <end position="147"/>
    </location>
</feature>
<keyword evidence="4 9" id="KW-0946">Virion</keyword>
<protein>
    <recommendedName>
        <fullName evidence="1 9">Nucleoprotein</fullName>
        <shortName evidence="9">NP</shortName>
        <shortName evidence="9">Protein N</shortName>
    </recommendedName>
    <alternativeName>
        <fullName evidence="8 9">Nucleocapsid protein</fullName>
    </alternativeName>
</protein>
<reference evidence="11" key="1">
    <citation type="journal article" date="2020" name="J. ISSAAS">
        <title>Molecular characterization of a novel cytorhabdovirus with a unique genomic organization infecting yerba mate (Ilex paraguariensis) in Argentina.</title>
        <authorList>
            <person name="Bejerman N."/>
            <person name="Acevedo R.M."/>
            <person name="de Breuil S."/>
            <person name="Ruiz O.A."/>
            <person name="Sansberro P."/>
            <person name="Dietzgen R.G."/>
            <person name="Nome C."/>
            <person name="Debat H."/>
        </authorList>
    </citation>
    <scope>NUCLEOTIDE SEQUENCE</scope>
    <source>
        <strain evidence="11">Gob. Virasoro</strain>
    </source>
</reference>
<evidence type="ECO:0000313" key="12">
    <source>
        <dbReference type="Proteomes" id="UP000677284"/>
    </source>
</evidence>
<dbReference type="GO" id="GO:0003723">
    <property type="term" value="F:RNA binding"/>
    <property type="evidence" value="ECO:0007669"/>
    <property type="project" value="UniProtKB-UniRule"/>
</dbReference>
<accession>A0A6G6CID8</accession>
<comment type="similarity">
    <text evidence="9">Belongs to the cytorhabdovirus nucleocapsid protein family.</text>
</comment>
<evidence type="ECO:0000256" key="2">
    <source>
        <dbReference type="ARBA" id="ARBA00022497"/>
    </source>
</evidence>
<evidence type="ECO:0000256" key="10">
    <source>
        <dbReference type="SAM" id="MobiDB-lite"/>
    </source>
</evidence>
<evidence type="ECO:0000256" key="4">
    <source>
        <dbReference type="ARBA" id="ARBA00022844"/>
    </source>
</evidence>